<keyword evidence="1" id="KW-0812">Transmembrane</keyword>
<keyword evidence="1" id="KW-1133">Transmembrane helix</keyword>
<keyword evidence="3" id="KW-1185">Reference proteome</keyword>
<dbReference type="HOGENOM" id="CLU_1519455_0_0_1"/>
<evidence type="ECO:0000313" key="2">
    <source>
        <dbReference type="EMBL" id="EDW41857.1"/>
    </source>
</evidence>
<evidence type="ECO:0000313" key="3">
    <source>
        <dbReference type="Proteomes" id="UP000001292"/>
    </source>
</evidence>
<feature type="transmembrane region" description="Helical" evidence="1">
    <location>
        <begin position="87"/>
        <end position="109"/>
    </location>
</feature>
<dbReference type="EMBL" id="CH480815">
    <property type="protein sequence ID" value="EDW41857.1"/>
    <property type="molecule type" value="Genomic_DNA"/>
</dbReference>
<name>B4HKB6_DROSE</name>
<dbReference type="OMA" id="QVRHRIY"/>
<keyword evidence="1" id="KW-0472">Membrane</keyword>
<evidence type="ECO:0000256" key="1">
    <source>
        <dbReference type="SAM" id="Phobius"/>
    </source>
</evidence>
<gene>
    <name evidence="2" type="primary">Dsec\GM25690</name>
    <name evidence="2" type="ORF">Dsec_GM25690</name>
</gene>
<accession>B4HKB6</accession>
<feature type="transmembrane region" description="Helical" evidence="1">
    <location>
        <begin position="12"/>
        <end position="37"/>
    </location>
</feature>
<sequence>MEWSCEKILLVGSFAAALTLILALVIYYSWVAMVMIWRQYCVYLRRSKRMGFLFKKYRGQQQRHPEAMSRDYTNLMLKCLANFYHSIYFYVSLFSLSYCVVLCQVRHRIYHMDLSWERISLVYSCAAAMILILTLVVYYSWMAMVMIWRQYCVYYRASKRTRFLFNLYRKQRVGEFK</sequence>
<protein>
    <submittedName>
        <fullName evidence="2">GM25690</fullName>
    </submittedName>
</protein>
<dbReference type="PhylomeDB" id="B4HKB6"/>
<proteinExistence type="predicted"/>
<reference evidence="2 3" key="1">
    <citation type="journal article" date="2007" name="Nature">
        <title>Evolution of genes and genomes on the Drosophila phylogeny.</title>
        <authorList>
            <consortium name="Drosophila 12 Genomes Consortium"/>
            <person name="Clark A.G."/>
            <person name="Eisen M.B."/>
            <person name="Smith D.R."/>
            <person name="Bergman C.M."/>
            <person name="Oliver B."/>
            <person name="Markow T.A."/>
            <person name="Kaufman T.C."/>
            <person name="Kellis M."/>
            <person name="Gelbart W."/>
            <person name="Iyer V.N."/>
            <person name="Pollard D.A."/>
            <person name="Sackton T.B."/>
            <person name="Larracuente A.M."/>
            <person name="Singh N.D."/>
            <person name="Abad J.P."/>
            <person name="Abt D.N."/>
            <person name="Adryan B."/>
            <person name="Aguade M."/>
            <person name="Akashi H."/>
            <person name="Anderson W.W."/>
            <person name="Aquadro C.F."/>
            <person name="Ardell D.H."/>
            <person name="Arguello R."/>
            <person name="Artieri C.G."/>
            <person name="Barbash D.A."/>
            <person name="Barker D."/>
            <person name="Barsanti P."/>
            <person name="Batterham P."/>
            <person name="Batzoglou S."/>
            <person name="Begun D."/>
            <person name="Bhutkar A."/>
            <person name="Blanco E."/>
            <person name="Bosak S.A."/>
            <person name="Bradley R.K."/>
            <person name="Brand A.D."/>
            <person name="Brent M.R."/>
            <person name="Brooks A.N."/>
            <person name="Brown R.H."/>
            <person name="Butlin R.K."/>
            <person name="Caggese C."/>
            <person name="Calvi B.R."/>
            <person name="Bernardo de Carvalho A."/>
            <person name="Caspi A."/>
            <person name="Castrezana S."/>
            <person name="Celniker S.E."/>
            <person name="Chang J.L."/>
            <person name="Chapple C."/>
            <person name="Chatterji S."/>
            <person name="Chinwalla A."/>
            <person name="Civetta A."/>
            <person name="Clifton S.W."/>
            <person name="Comeron J.M."/>
            <person name="Costello J.C."/>
            <person name="Coyne J.A."/>
            <person name="Daub J."/>
            <person name="David R.G."/>
            <person name="Delcher A.L."/>
            <person name="Delehaunty K."/>
            <person name="Do C.B."/>
            <person name="Ebling H."/>
            <person name="Edwards K."/>
            <person name="Eickbush T."/>
            <person name="Evans J.D."/>
            <person name="Filipski A."/>
            <person name="Findeiss S."/>
            <person name="Freyhult E."/>
            <person name="Fulton L."/>
            <person name="Fulton R."/>
            <person name="Garcia A.C."/>
            <person name="Gardiner A."/>
            <person name="Garfield D.A."/>
            <person name="Garvin B.E."/>
            <person name="Gibson G."/>
            <person name="Gilbert D."/>
            <person name="Gnerre S."/>
            <person name="Godfrey J."/>
            <person name="Good R."/>
            <person name="Gotea V."/>
            <person name="Gravely B."/>
            <person name="Greenberg A.J."/>
            <person name="Griffiths-Jones S."/>
            <person name="Gross S."/>
            <person name="Guigo R."/>
            <person name="Gustafson E.A."/>
            <person name="Haerty W."/>
            <person name="Hahn M.W."/>
            <person name="Halligan D.L."/>
            <person name="Halpern A.L."/>
            <person name="Halter G.M."/>
            <person name="Han M.V."/>
            <person name="Heger A."/>
            <person name="Hillier L."/>
            <person name="Hinrichs A.S."/>
            <person name="Holmes I."/>
            <person name="Hoskins R.A."/>
            <person name="Hubisz M.J."/>
            <person name="Hultmark D."/>
            <person name="Huntley M.A."/>
            <person name="Jaffe D.B."/>
            <person name="Jagadeeshan S."/>
            <person name="Jeck W.R."/>
            <person name="Johnson J."/>
            <person name="Jones C.D."/>
            <person name="Jordan W.C."/>
            <person name="Karpen G.H."/>
            <person name="Kataoka E."/>
            <person name="Keightley P.D."/>
            <person name="Kheradpour P."/>
            <person name="Kirkness E.F."/>
            <person name="Koerich L.B."/>
            <person name="Kristiansen K."/>
            <person name="Kudrna D."/>
            <person name="Kulathinal R.J."/>
            <person name="Kumar S."/>
            <person name="Kwok R."/>
            <person name="Lander E."/>
            <person name="Langley C.H."/>
            <person name="Lapoint R."/>
            <person name="Lazzaro B.P."/>
            <person name="Lee S.J."/>
            <person name="Levesque L."/>
            <person name="Li R."/>
            <person name="Lin C.F."/>
            <person name="Lin M.F."/>
            <person name="Lindblad-Toh K."/>
            <person name="Llopart A."/>
            <person name="Long M."/>
            <person name="Low L."/>
            <person name="Lozovsky E."/>
            <person name="Lu J."/>
            <person name="Luo M."/>
            <person name="Machado C.A."/>
            <person name="Makalowski W."/>
            <person name="Marzo M."/>
            <person name="Matsuda M."/>
            <person name="Matzkin L."/>
            <person name="McAllister B."/>
            <person name="McBride C.S."/>
            <person name="McKernan B."/>
            <person name="McKernan K."/>
            <person name="Mendez-Lago M."/>
            <person name="Minx P."/>
            <person name="Mollenhauer M.U."/>
            <person name="Montooth K."/>
            <person name="Mount S.M."/>
            <person name="Mu X."/>
            <person name="Myers E."/>
            <person name="Negre B."/>
            <person name="Newfeld S."/>
            <person name="Nielsen R."/>
            <person name="Noor M.A."/>
            <person name="O'Grady P."/>
            <person name="Pachter L."/>
            <person name="Papaceit M."/>
            <person name="Parisi M.J."/>
            <person name="Parisi M."/>
            <person name="Parts L."/>
            <person name="Pedersen J.S."/>
            <person name="Pesole G."/>
            <person name="Phillippy A.M."/>
            <person name="Ponting C.P."/>
            <person name="Pop M."/>
            <person name="Porcelli D."/>
            <person name="Powell J.R."/>
            <person name="Prohaska S."/>
            <person name="Pruitt K."/>
            <person name="Puig M."/>
            <person name="Quesneville H."/>
            <person name="Ram K.R."/>
            <person name="Rand D."/>
            <person name="Rasmussen M.D."/>
            <person name="Reed L.K."/>
            <person name="Reenan R."/>
            <person name="Reily A."/>
            <person name="Remington K.A."/>
            <person name="Rieger T.T."/>
            <person name="Ritchie M.G."/>
            <person name="Robin C."/>
            <person name="Rogers Y.H."/>
            <person name="Rohde C."/>
            <person name="Rozas J."/>
            <person name="Rubenfield M.J."/>
            <person name="Ruiz A."/>
            <person name="Russo S."/>
            <person name="Salzberg S.L."/>
            <person name="Sanchez-Gracia A."/>
            <person name="Saranga D.J."/>
            <person name="Sato H."/>
            <person name="Schaeffer S.W."/>
            <person name="Schatz M.C."/>
            <person name="Schlenke T."/>
            <person name="Schwartz R."/>
            <person name="Segarra C."/>
            <person name="Singh R.S."/>
            <person name="Sirot L."/>
            <person name="Sirota M."/>
            <person name="Sisneros N.B."/>
            <person name="Smith C.D."/>
            <person name="Smith T.F."/>
            <person name="Spieth J."/>
            <person name="Stage D.E."/>
            <person name="Stark A."/>
            <person name="Stephan W."/>
            <person name="Strausberg R.L."/>
            <person name="Strempel S."/>
            <person name="Sturgill D."/>
            <person name="Sutton G."/>
            <person name="Sutton G.G."/>
            <person name="Tao W."/>
            <person name="Teichmann S."/>
            <person name="Tobari Y.N."/>
            <person name="Tomimura Y."/>
            <person name="Tsolas J.M."/>
            <person name="Valente V.L."/>
            <person name="Venter E."/>
            <person name="Venter J.C."/>
            <person name="Vicario S."/>
            <person name="Vieira F.G."/>
            <person name="Vilella A.J."/>
            <person name="Villasante A."/>
            <person name="Walenz B."/>
            <person name="Wang J."/>
            <person name="Wasserman M."/>
            <person name="Watts T."/>
            <person name="Wilson D."/>
            <person name="Wilson R.K."/>
            <person name="Wing R.A."/>
            <person name="Wolfner M.F."/>
            <person name="Wong A."/>
            <person name="Wong G.K."/>
            <person name="Wu C.I."/>
            <person name="Wu G."/>
            <person name="Yamamoto D."/>
            <person name="Yang H.P."/>
            <person name="Yang S.P."/>
            <person name="Yorke J.A."/>
            <person name="Yoshida K."/>
            <person name="Zdobnov E."/>
            <person name="Zhang P."/>
            <person name="Zhang Y."/>
            <person name="Zimin A.V."/>
            <person name="Baldwin J."/>
            <person name="Abdouelleil A."/>
            <person name="Abdulkadir J."/>
            <person name="Abebe A."/>
            <person name="Abera B."/>
            <person name="Abreu J."/>
            <person name="Acer S.C."/>
            <person name="Aftuck L."/>
            <person name="Alexander A."/>
            <person name="An P."/>
            <person name="Anderson E."/>
            <person name="Anderson S."/>
            <person name="Arachi H."/>
            <person name="Azer M."/>
            <person name="Bachantsang P."/>
            <person name="Barry A."/>
            <person name="Bayul T."/>
            <person name="Berlin A."/>
            <person name="Bessette D."/>
            <person name="Bloom T."/>
            <person name="Blye J."/>
            <person name="Boguslavskiy L."/>
            <person name="Bonnet C."/>
            <person name="Boukhgalter B."/>
            <person name="Bourzgui I."/>
            <person name="Brown A."/>
            <person name="Cahill P."/>
            <person name="Channer S."/>
            <person name="Cheshatsang Y."/>
            <person name="Chuda L."/>
            <person name="Citroen M."/>
            <person name="Collymore A."/>
            <person name="Cooke P."/>
            <person name="Costello M."/>
            <person name="D'Aco K."/>
            <person name="Daza R."/>
            <person name="De Haan G."/>
            <person name="DeGray S."/>
            <person name="DeMaso C."/>
            <person name="Dhargay N."/>
            <person name="Dooley K."/>
            <person name="Dooley E."/>
            <person name="Doricent M."/>
            <person name="Dorje P."/>
            <person name="Dorjee K."/>
            <person name="Dupes A."/>
            <person name="Elong R."/>
            <person name="Falk J."/>
            <person name="Farina A."/>
            <person name="Faro S."/>
            <person name="Ferguson D."/>
            <person name="Fisher S."/>
            <person name="Foley C.D."/>
            <person name="Franke A."/>
            <person name="Friedrich D."/>
            <person name="Gadbois L."/>
            <person name="Gearin G."/>
            <person name="Gearin C.R."/>
            <person name="Giannoukos G."/>
            <person name="Goode T."/>
            <person name="Graham J."/>
            <person name="Grandbois E."/>
            <person name="Grewal S."/>
            <person name="Gyaltsen K."/>
            <person name="Hafez N."/>
            <person name="Hagos B."/>
            <person name="Hall J."/>
            <person name="Henson C."/>
            <person name="Hollinger A."/>
            <person name="Honan T."/>
            <person name="Huard M.D."/>
            <person name="Hughes L."/>
            <person name="Hurhula B."/>
            <person name="Husby M.E."/>
            <person name="Kamat A."/>
            <person name="Kanga B."/>
            <person name="Kashin S."/>
            <person name="Khazanovich D."/>
            <person name="Kisner P."/>
            <person name="Lance K."/>
            <person name="Lara M."/>
            <person name="Lee W."/>
            <person name="Lennon N."/>
            <person name="Letendre F."/>
            <person name="LeVine R."/>
            <person name="Lipovsky A."/>
            <person name="Liu X."/>
            <person name="Liu J."/>
            <person name="Liu S."/>
            <person name="Lokyitsang T."/>
            <person name="Lokyitsang Y."/>
            <person name="Lubonja R."/>
            <person name="Lui A."/>
            <person name="MacDonald P."/>
            <person name="Magnisalis V."/>
            <person name="Maru K."/>
            <person name="Matthews C."/>
            <person name="McCusker W."/>
            <person name="McDonough S."/>
            <person name="Mehta T."/>
            <person name="Meldrim J."/>
            <person name="Meneus L."/>
            <person name="Mihai O."/>
            <person name="Mihalev A."/>
            <person name="Mihova T."/>
            <person name="Mittelman R."/>
            <person name="Mlenga V."/>
            <person name="Montmayeur A."/>
            <person name="Mulrain L."/>
            <person name="Navidi A."/>
            <person name="Naylor J."/>
            <person name="Negash T."/>
            <person name="Nguyen T."/>
            <person name="Nguyen N."/>
            <person name="Nicol R."/>
            <person name="Norbu C."/>
            <person name="Norbu N."/>
            <person name="Novod N."/>
            <person name="O'Neill B."/>
            <person name="Osman S."/>
            <person name="Markiewicz E."/>
            <person name="Oyono O.L."/>
            <person name="Patti C."/>
            <person name="Phunkhang P."/>
            <person name="Pierre F."/>
            <person name="Priest M."/>
            <person name="Raghuraman S."/>
            <person name="Rege F."/>
            <person name="Reyes R."/>
            <person name="Rise C."/>
            <person name="Rogov P."/>
            <person name="Ross K."/>
            <person name="Ryan E."/>
            <person name="Settipalli S."/>
            <person name="Shea T."/>
            <person name="Sherpa N."/>
            <person name="Shi L."/>
            <person name="Shih D."/>
            <person name="Sparrow T."/>
            <person name="Spaulding J."/>
            <person name="Stalker J."/>
            <person name="Stange-Thomann N."/>
            <person name="Stavropoulos S."/>
            <person name="Stone C."/>
            <person name="Strader C."/>
            <person name="Tesfaye S."/>
            <person name="Thomson T."/>
            <person name="Thoulutsang Y."/>
            <person name="Thoulutsang D."/>
            <person name="Topham K."/>
            <person name="Topping I."/>
            <person name="Tsamla T."/>
            <person name="Vassiliev H."/>
            <person name="Vo A."/>
            <person name="Wangchuk T."/>
            <person name="Wangdi T."/>
            <person name="Weiand M."/>
            <person name="Wilkinson J."/>
            <person name="Wilson A."/>
            <person name="Yadav S."/>
            <person name="Young G."/>
            <person name="Yu Q."/>
            <person name="Zembek L."/>
            <person name="Zhong D."/>
            <person name="Zimmer A."/>
            <person name="Zwirko Z."/>
            <person name="Jaffe D.B."/>
            <person name="Alvarez P."/>
            <person name="Brockman W."/>
            <person name="Butler J."/>
            <person name="Chin C."/>
            <person name="Gnerre S."/>
            <person name="Grabherr M."/>
            <person name="Kleber M."/>
            <person name="Mauceli E."/>
            <person name="MacCallum I."/>
        </authorList>
    </citation>
    <scope>NUCLEOTIDE SEQUENCE [LARGE SCALE GENOMIC DNA]</scope>
    <source>
        <strain evidence="3">Rob3c / Tucson 14021-0248.25</strain>
    </source>
</reference>
<dbReference type="Proteomes" id="UP000001292">
    <property type="component" value="Unassembled WGS sequence"/>
</dbReference>
<organism evidence="3">
    <name type="scientific">Drosophila sechellia</name>
    <name type="common">Fruit fly</name>
    <dbReference type="NCBI Taxonomy" id="7238"/>
    <lineage>
        <taxon>Eukaryota</taxon>
        <taxon>Metazoa</taxon>
        <taxon>Ecdysozoa</taxon>
        <taxon>Arthropoda</taxon>
        <taxon>Hexapoda</taxon>
        <taxon>Insecta</taxon>
        <taxon>Pterygota</taxon>
        <taxon>Neoptera</taxon>
        <taxon>Endopterygota</taxon>
        <taxon>Diptera</taxon>
        <taxon>Brachycera</taxon>
        <taxon>Muscomorpha</taxon>
        <taxon>Ephydroidea</taxon>
        <taxon>Drosophilidae</taxon>
        <taxon>Drosophila</taxon>
        <taxon>Sophophora</taxon>
    </lineage>
</organism>
<dbReference type="STRING" id="7238.B4HKB6"/>
<feature type="transmembrane region" description="Helical" evidence="1">
    <location>
        <begin position="121"/>
        <end position="141"/>
    </location>
</feature>
<dbReference type="AlphaFoldDB" id="B4HKB6"/>